<gene>
    <name evidence="1" type="ORF">BDW59DRAFT_137304</name>
</gene>
<sequence>MATYQINRSACFGPDSPGFDDLEIRCTWNGDYLDRANFRISLEVSEICFPCSISPHTMLTVA</sequence>
<keyword evidence="2" id="KW-1185">Reference proteome</keyword>
<evidence type="ECO:0008006" key="3">
    <source>
        <dbReference type="Google" id="ProtNLM"/>
    </source>
</evidence>
<dbReference type="EMBL" id="JBFXLS010000001">
    <property type="protein sequence ID" value="KAL2835195.1"/>
    <property type="molecule type" value="Genomic_DNA"/>
</dbReference>
<reference evidence="1 2" key="1">
    <citation type="submission" date="2024-07" db="EMBL/GenBank/DDBJ databases">
        <title>Section-level genome sequencing and comparative genomics of Aspergillus sections Usti and Cavernicolus.</title>
        <authorList>
            <consortium name="Lawrence Berkeley National Laboratory"/>
            <person name="Nybo J.L."/>
            <person name="Vesth T.C."/>
            <person name="Theobald S."/>
            <person name="Frisvad J.C."/>
            <person name="Larsen T.O."/>
            <person name="Kjaerboelling I."/>
            <person name="Rothschild-Mancinelli K."/>
            <person name="Lyhne E.K."/>
            <person name="Kogle M.E."/>
            <person name="Barry K."/>
            <person name="Clum A."/>
            <person name="Na H."/>
            <person name="Ledsgaard L."/>
            <person name="Lin J."/>
            <person name="Lipzen A."/>
            <person name="Kuo A."/>
            <person name="Riley R."/>
            <person name="Mondo S."/>
            <person name="LaButti K."/>
            <person name="Haridas S."/>
            <person name="Pangalinan J."/>
            <person name="Salamov A.A."/>
            <person name="Simmons B.A."/>
            <person name="Magnuson J.K."/>
            <person name="Chen J."/>
            <person name="Drula E."/>
            <person name="Henrissat B."/>
            <person name="Wiebenga A."/>
            <person name="Lubbers R.J."/>
            <person name="Gomes A.C."/>
            <person name="Makela M.R."/>
            <person name="Stajich J."/>
            <person name="Grigoriev I.V."/>
            <person name="Mortensen U.H."/>
            <person name="De vries R.P."/>
            <person name="Baker S.E."/>
            <person name="Andersen M.R."/>
        </authorList>
    </citation>
    <scope>NUCLEOTIDE SEQUENCE [LARGE SCALE GENOMIC DNA]</scope>
    <source>
        <strain evidence="1 2">CBS 600.67</strain>
    </source>
</reference>
<dbReference type="Proteomes" id="UP001610335">
    <property type="component" value="Unassembled WGS sequence"/>
</dbReference>
<organism evidence="1 2">
    <name type="scientific">Aspergillus cavernicola</name>
    <dbReference type="NCBI Taxonomy" id="176166"/>
    <lineage>
        <taxon>Eukaryota</taxon>
        <taxon>Fungi</taxon>
        <taxon>Dikarya</taxon>
        <taxon>Ascomycota</taxon>
        <taxon>Pezizomycotina</taxon>
        <taxon>Eurotiomycetes</taxon>
        <taxon>Eurotiomycetidae</taxon>
        <taxon>Eurotiales</taxon>
        <taxon>Aspergillaceae</taxon>
        <taxon>Aspergillus</taxon>
        <taxon>Aspergillus subgen. Nidulantes</taxon>
    </lineage>
</organism>
<name>A0ABR4J571_9EURO</name>
<proteinExistence type="predicted"/>
<evidence type="ECO:0000313" key="2">
    <source>
        <dbReference type="Proteomes" id="UP001610335"/>
    </source>
</evidence>
<comment type="caution">
    <text evidence="1">The sequence shown here is derived from an EMBL/GenBank/DDBJ whole genome shotgun (WGS) entry which is preliminary data.</text>
</comment>
<accession>A0ABR4J571</accession>
<protein>
    <recommendedName>
        <fullName evidence="3">Cyanovirin-N domain-containing protein</fullName>
    </recommendedName>
</protein>
<evidence type="ECO:0000313" key="1">
    <source>
        <dbReference type="EMBL" id="KAL2835195.1"/>
    </source>
</evidence>